<dbReference type="SMART" id="SM00710">
    <property type="entry name" value="PbH1"/>
    <property type="match status" value="19"/>
</dbReference>
<name>A0A9Y2KZ95_9RHOB</name>
<dbReference type="GO" id="GO:0046872">
    <property type="term" value="F:metal ion binding"/>
    <property type="evidence" value="ECO:0007669"/>
    <property type="project" value="UniProtKB-KW"/>
</dbReference>
<evidence type="ECO:0000259" key="4">
    <source>
        <dbReference type="Pfam" id="PF13229"/>
    </source>
</evidence>
<dbReference type="Gene3D" id="2.60.120.260">
    <property type="entry name" value="Galactose-binding domain-like"/>
    <property type="match status" value="3"/>
</dbReference>
<feature type="region of interest" description="Disordered" evidence="3">
    <location>
        <begin position="341"/>
        <end position="393"/>
    </location>
</feature>
<accession>A0A9Y2KZ95</accession>
<keyword evidence="6" id="KW-1185">Reference proteome</keyword>
<dbReference type="Gene3D" id="2.160.20.10">
    <property type="entry name" value="Single-stranded right-handed beta-helix, Pectin lyase-like"/>
    <property type="match status" value="1"/>
</dbReference>
<dbReference type="Proteomes" id="UP001238334">
    <property type="component" value="Chromosome"/>
</dbReference>
<dbReference type="PANTHER" id="PTHR42970">
    <property type="entry name" value="PECTATE LYASE C-RELATED"/>
    <property type="match status" value="1"/>
</dbReference>
<dbReference type="Pfam" id="PF13229">
    <property type="entry name" value="Beta_helix"/>
    <property type="match status" value="1"/>
</dbReference>
<dbReference type="InterPro" id="IPR052063">
    <property type="entry name" value="Polysaccharide_Lyase_1"/>
</dbReference>
<dbReference type="EMBL" id="CP127247">
    <property type="protein sequence ID" value="WIY24487.1"/>
    <property type="molecule type" value="Genomic_DNA"/>
</dbReference>
<dbReference type="InterPro" id="IPR039448">
    <property type="entry name" value="Beta_helix"/>
</dbReference>
<feature type="domain" description="Right handed beta helix" evidence="4">
    <location>
        <begin position="121"/>
        <end position="247"/>
    </location>
</feature>
<dbReference type="InterPro" id="IPR012334">
    <property type="entry name" value="Pectin_lyas_fold"/>
</dbReference>
<evidence type="ECO:0000313" key="6">
    <source>
        <dbReference type="Proteomes" id="UP001238334"/>
    </source>
</evidence>
<evidence type="ECO:0000256" key="3">
    <source>
        <dbReference type="SAM" id="MobiDB-lite"/>
    </source>
</evidence>
<keyword evidence="1" id="KW-0479">Metal-binding</keyword>
<organism evidence="5 6">
    <name type="scientific">Parasedimentitalea psychrophila</name>
    <dbReference type="NCBI Taxonomy" id="2997337"/>
    <lineage>
        <taxon>Bacteria</taxon>
        <taxon>Pseudomonadati</taxon>
        <taxon>Pseudomonadota</taxon>
        <taxon>Alphaproteobacteria</taxon>
        <taxon>Rhodobacterales</taxon>
        <taxon>Paracoccaceae</taxon>
        <taxon>Parasedimentitalea</taxon>
    </lineage>
</organism>
<evidence type="ECO:0000313" key="5">
    <source>
        <dbReference type="EMBL" id="WIY24487.1"/>
    </source>
</evidence>
<protein>
    <recommendedName>
        <fullName evidence="4">Right handed beta helix domain-containing protein</fullName>
    </recommendedName>
</protein>
<dbReference type="SUPFAM" id="SSF51126">
    <property type="entry name" value="Pectin lyase-like"/>
    <property type="match status" value="1"/>
</dbReference>
<reference evidence="5 6" key="1">
    <citation type="submission" date="2023-06" db="EMBL/GenBank/DDBJ databases">
        <title>Parasedimentitalea psychrophila sp. nov., a psychrophilic bacterium isolated from deep-sea sediment.</title>
        <authorList>
            <person name="Li A."/>
        </authorList>
    </citation>
    <scope>NUCLEOTIDE SEQUENCE [LARGE SCALE GENOMIC DNA]</scope>
    <source>
        <strain evidence="5 6">QS115</strain>
    </source>
</reference>
<sequence length="1946" mass="198992">MDNNLLQAELAFDGAQGFGAEADGGRGGEVVKVTTLADSGPGSLRWALEELDGPRIVVFEVSGQITLTDSIKVNGDVTVAGQTSPEGVTITGAKLRVIGSDVIIRGLQFRPGDGEGDEPENRDGISIGNKNQTVENVIIDSNSFSWSIDELVTVLYGSQNITISNNIMAEALRNSLHPKGDHSMGLLIGDGSSNVTIVGNLIAHNQFRNIMVEDDAKSIEFINNLVYNYGDTGFKGHEGTTAHLIGNVYIAGKDSVDRAAILLLEPHSDTGYYLEDNVAEVDGPAMSKISDSYVFTPSNVTVLSSSEVFDHVLANAGARYPSLTVTDERIIQTVIDGTGRIIDSPDDVGGYDSVPNTEAPSDRDDDGIPDAHEVISGTNPDVSDAHEDADGNGVSNIEDYINGLIVSVDTAAPVVQSSSAPNIGSAQAGEVSTDITVVFSDNVAVDVSTIDIGDITVTGPGGSLAVTGVSVDTSIVGTLRTATYMVTAPGGTWDVADDGSYTVALLDSEVQDTSGNSVVADPSMATFTVDSDDTIAPFVQSSSAPDIGSAQAGEMSTDITVVFSDNVAVDVSTIDIGDITVTGPGGSLAVTGVSVDTSIAGTPRTATYTVTAPGGTWDVADDGSYTVALLDNEVQDTSGNSVVADPSMTAFTVDGADTTAPVVQSSSAPNIGSVQAGEVSTDITVVFSDNVAVDVSTIDIGDITVTGPGGSLAVTGVSVDTSIAGTPRTATYTVTAPGGTWDLADDGNYTVALLNSEVQDTSGNSVVADPSMTTFTVDLTVPPPEPFRIEAETFDIVSGFNVRNNSLASNDQYLQVGGSGEQRASYTFTEADGIYDLGIGHYDESDGQSQMSALVNGTTIDTFIWNADAGSAFADQTTLAEHAITNVSLSAGDVIELVGFKDGSEPLRTDYIDFTWVSGGDTTAPVVQSSSAPNIGSAQAGEVSTDITVVFSDNVAVDVSTIDIGDITVTGPGGSLAVTGVSVDTSIAGTPRTATYTVTAPGGMWDVADDGNYTVALLDSEVQDTSGNSVVADPSMTAFTVDGADTTAPVVQSSSAPDIGSAQAGEMSTDITVVFSDNVAVDVSTIDIGDITVTGPGGSLAVTGVSVDTSIAGTPRTATYTVTAPGGTWDVADDGSYTVALLDNEVQDTSGNSVVADPSMTAFTVDSADTTAPVVQSSSAPNIGSVQAGEVSTDITVVFSDNVAVDVSTIDIGDITVIGPGGSLAVTGVSVDTSIAGTPRTATYMVTAPGGTWDVADDGSYTVALLDSEVQDTSGNSVVADPSMATFMVDLTVPPPEPFRIEAETFDIVSGFNVKNNSLASNDQYLQAGGSGEQRASYTFTEADGIYDLGIGHYDESDGQSQMSALVNGTTIDTFIWNTDAGSAFADQTTLAEHAITNVSLSAGDVIELVGFKDGSEPLRTDYIDFTWVSGGDTTAPVVQLSSAPNIGSAQVGEMSTDITVVFSDNVAVDVSTIDIGDITVTGPGGSLAVTGVSVDTSIVGTLRTATYMVTAPGGTWDVADDGSYTVALLDSEVQDTSGNSVVADPSMATFTVDSDDTIAPFVQSSSAPDIGSAQAGEMSTDITVVFSDNVAVDVSTIDIGDITVTGPGGSLAVTGVSVDTSIAETPRTATYTVTAPGGTWDVADDGSYTVALLDNEVQDTSGNSVVADPSMTAFTVDGADTTAPVVQSSSAPNIGSVQAGEVSTDITVVFSDNVAVDVSTIDIGDITVTGPGGSLAVTGVSVDTSIAGTPRTATYTVTAPGGTWDLADDGNYTVALLNSEVQDTSGNSVVADPSMATFTADLTVPPPEPFRIEAETFDIVSGFNVRNNSLASNDQYLQAGGSGEQRASYTFTEADGIYDLGIGHYDESDGQSQMSALVNGTTIDTFIWNADAGSAFADQTTLAEHAITNVSLSAGDVIELVGLKDGSEPLRTDYIDFVYVDELIG</sequence>
<dbReference type="PANTHER" id="PTHR42970:SF1">
    <property type="entry name" value="PECTATE LYASE C-RELATED"/>
    <property type="match status" value="1"/>
</dbReference>
<dbReference type="InterPro" id="IPR011050">
    <property type="entry name" value="Pectin_lyase_fold/virulence"/>
</dbReference>
<dbReference type="KEGG" id="ppso:QPJ95_18320"/>
<keyword evidence="2" id="KW-0325">Glycoprotein</keyword>
<dbReference type="RefSeq" id="WP_286018175.1">
    <property type="nucleotide sequence ID" value="NZ_CP127247.1"/>
</dbReference>
<gene>
    <name evidence="5" type="ORF">QPJ95_18320</name>
</gene>
<evidence type="ECO:0000256" key="1">
    <source>
        <dbReference type="ARBA" id="ARBA00022723"/>
    </source>
</evidence>
<evidence type="ECO:0000256" key="2">
    <source>
        <dbReference type="ARBA" id="ARBA00023180"/>
    </source>
</evidence>
<dbReference type="InterPro" id="IPR006626">
    <property type="entry name" value="PbH1"/>
</dbReference>
<proteinExistence type="predicted"/>